<keyword evidence="4" id="KW-0328">Glycosyltransferase</keyword>
<evidence type="ECO:0000256" key="9">
    <source>
        <dbReference type="ARBA" id="ARBA00023136"/>
    </source>
</evidence>
<reference evidence="11 12" key="1">
    <citation type="journal article" date="2015" name="Nature">
        <title>rRNA introns, odd ribosomes, and small enigmatic genomes across a large radiation of phyla.</title>
        <authorList>
            <person name="Brown C.T."/>
            <person name="Hug L.A."/>
            <person name="Thomas B.C."/>
            <person name="Sharon I."/>
            <person name="Castelle C.J."/>
            <person name="Singh A."/>
            <person name="Wilkins M.J."/>
            <person name="Williams K.H."/>
            <person name="Banfield J.F."/>
        </authorList>
    </citation>
    <scope>NUCLEOTIDE SEQUENCE [LARGE SCALE GENOMIC DNA]</scope>
</reference>
<proteinExistence type="predicted"/>
<dbReference type="InterPro" id="IPR007315">
    <property type="entry name" value="PIG-V/Gpi18"/>
</dbReference>
<keyword evidence="6 10" id="KW-0812">Transmembrane</keyword>
<evidence type="ECO:0000256" key="4">
    <source>
        <dbReference type="ARBA" id="ARBA00022676"/>
    </source>
</evidence>
<evidence type="ECO:0000313" key="11">
    <source>
        <dbReference type="EMBL" id="KKS04463.1"/>
    </source>
</evidence>
<feature type="transmembrane region" description="Helical" evidence="10">
    <location>
        <begin position="127"/>
        <end position="149"/>
    </location>
</feature>
<dbReference type="GO" id="GO:0031501">
    <property type="term" value="C:mannosyltransferase complex"/>
    <property type="evidence" value="ECO:0007669"/>
    <property type="project" value="TreeGrafter"/>
</dbReference>
<feature type="transmembrane region" description="Helical" evidence="10">
    <location>
        <begin position="293"/>
        <end position="309"/>
    </location>
</feature>
<name>A0A0G0YVG4_9BACT</name>
<evidence type="ECO:0000256" key="3">
    <source>
        <dbReference type="ARBA" id="ARBA00022502"/>
    </source>
</evidence>
<evidence type="ECO:0000256" key="8">
    <source>
        <dbReference type="ARBA" id="ARBA00022989"/>
    </source>
</evidence>
<keyword evidence="7" id="KW-0256">Endoplasmic reticulum</keyword>
<keyword evidence="3" id="KW-0337">GPI-anchor biosynthesis</keyword>
<comment type="subcellular location">
    <subcellularLocation>
        <location evidence="1">Endoplasmic reticulum membrane</location>
        <topology evidence="1">Multi-pass membrane protein</topology>
    </subcellularLocation>
</comment>
<feature type="transmembrane region" description="Helical" evidence="10">
    <location>
        <begin position="202"/>
        <end position="221"/>
    </location>
</feature>
<dbReference type="EMBL" id="LCBC01000006">
    <property type="protein sequence ID" value="KKS04463.1"/>
    <property type="molecule type" value="Genomic_DNA"/>
</dbReference>
<sequence>MQKIFLLFFIWRIGLFAVTSIATQVLPPNFGKSFPYYEEELINTGLPHFIWSFGNFDGVHYLRIAKDGYVYQYTQAFFPLYPLLIKFVAFLTFGNFLIAGLLISNIAFFFALVIFHKLVNKYHGGKIAFWSCLFLLTFPTSFYFGSIYTEGLFFLMIISVFLLFDKNKIWLASIIGLFASLTRLIGIFLTPSLMLGKKVTSLIPLLIVPLGLLVYMFYLRIEFNNPFYFLTSQAVWGQERSTTQIVLLPQVFWRYLKILATTNGLTLLSAAFELTATVFALAILVVAYKKVKTEWLVFSFLAVLTPTLTGTLTSMPRYILVAFPIFIVLGLIKSTLFKILILTIFVMLLLISTTLFTQGYWVA</sequence>
<evidence type="ECO:0000256" key="5">
    <source>
        <dbReference type="ARBA" id="ARBA00022679"/>
    </source>
</evidence>
<dbReference type="GO" id="GO:0006506">
    <property type="term" value="P:GPI anchor biosynthetic process"/>
    <property type="evidence" value="ECO:0007669"/>
    <property type="project" value="UniProtKB-UniPathway"/>
</dbReference>
<evidence type="ECO:0000256" key="1">
    <source>
        <dbReference type="ARBA" id="ARBA00004477"/>
    </source>
</evidence>
<comment type="caution">
    <text evidence="11">The sequence shown here is derived from an EMBL/GenBank/DDBJ whole genome shotgun (WGS) entry which is preliminary data.</text>
</comment>
<feature type="transmembrane region" description="Helical" evidence="10">
    <location>
        <begin position="265"/>
        <end position="286"/>
    </location>
</feature>
<keyword evidence="8 10" id="KW-1133">Transmembrane helix</keyword>
<dbReference type="PANTHER" id="PTHR12468">
    <property type="entry name" value="GPI MANNOSYLTRANSFERASE 2"/>
    <property type="match status" value="1"/>
</dbReference>
<feature type="transmembrane region" description="Helical" evidence="10">
    <location>
        <begin position="339"/>
        <end position="361"/>
    </location>
</feature>
<evidence type="ECO:0008006" key="13">
    <source>
        <dbReference type="Google" id="ProtNLM"/>
    </source>
</evidence>
<dbReference type="GO" id="GO:0000009">
    <property type="term" value="F:alpha-1,6-mannosyltransferase activity"/>
    <property type="evidence" value="ECO:0007669"/>
    <property type="project" value="InterPro"/>
</dbReference>
<protein>
    <recommendedName>
        <fullName evidence="13">Glycosyltransferase RgtA/B/C/D-like domain-containing protein</fullName>
    </recommendedName>
</protein>
<dbReference type="PANTHER" id="PTHR12468:SF2">
    <property type="entry name" value="GPI MANNOSYLTRANSFERASE 2"/>
    <property type="match status" value="1"/>
</dbReference>
<feature type="transmembrane region" description="Helical" evidence="10">
    <location>
        <begin position="87"/>
        <end position="115"/>
    </location>
</feature>
<dbReference type="Pfam" id="PF04188">
    <property type="entry name" value="Mannosyl_trans2"/>
    <property type="match status" value="1"/>
</dbReference>
<evidence type="ECO:0000313" key="12">
    <source>
        <dbReference type="Proteomes" id="UP000034493"/>
    </source>
</evidence>
<evidence type="ECO:0000256" key="10">
    <source>
        <dbReference type="SAM" id="Phobius"/>
    </source>
</evidence>
<feature type="transmembrane region" description="Helical" evidence="10">
    <location>
        <begin position="169"/>
        <end position="190"/>
    </location>
</feature>
<dbReference type="GO" id="GO:0016020">
    <property type="term" value="C:membrane"/>
    <property type="evidence" value="ECO:0007669"/>
    <property type="project" value="GOC"/>
</dbReference>
<evidence type="ECO:0000256" key="6">
    <source>
        <dbReference type="ARBA" id="ARBA00022692"/>
    </source>
</evidence>
<keyword evidence="5" id="KW-0808">Transferase</keyword>
<keyword evidence="9 10" id="KW-0472">Membrane</keyword>
<comment type="pathway">
    <text evidence="2">Glycolipid biosynthesis; glycosylphosphatidylinositol-anchor biosynthesis.</text>
</comment>
<evidence type="ECO:0000256" key="7">
    <source>
        <dbReference type="ARBA" id="ARBA00022824"/>
    </source>
</evidence>
<dbReference type="AlphaFoldDB" id="A0A0G0YVG4"/>
<organism evidence="11 12">
    <name type="scientific">Candidatus Curtissbacteria bacterium GW2011_GWA2_41_24</name>
    <dbReference type="NCBI Taxonomy" id="1618411"/>
    <lineage>
        <taxon>Bacteria</taxon>
        <taxon>Candidatus Curtissiibacteriota</taxon>
    </lineage>
</organism>
<feature type="transmembrane region" description="Helical" evidence="10">
    <location>
        <begin position="315"/>
        <end position="332"/>
    </location>
</feature>
<evidence type="ECO:0000256" key="2">
    <source>
        <dbReference type="ARBA" id="ARBA00004687"/>
    </source>
</evidence>
<gene>
    <name evidence="11" type="ORF">UU56_C0006G0067</name>
</gene>
<dbReference type="UniPathway" id="UPA00196"/>
<dbReference type="GO" id="GO:0004376">
    <property type="term" value="F:GPI mannosyltransferase activity"/>
    <property type="evidence" value="ECO:0007669"/>
    <property type="project" value="InterPro"/>
</dbReference>
<accession>A0A0G0YVG4</accession>
<dbReference type="Proteomes" id="UP000034493">
    <property type="component" value="Unassembled WGS sequence"/>
</dbReference>